<name>A0A4V3DYZ4_9HYPH</name>
<dbReference type="PROSITE" id="PS50893">
    <property type="entry name" value="ABC_TRANSPORTER_2"/>
    <property type="match status" value="1"/>
</dbReference>
<feature type="region of interest" description="Disordered" evidence="5">
    <location>
        <begin position="882"/>
        <end position="926"/>
    </location>
</feature>
<keyword evidence="4 6" id="KW-0472">Membrane</keyword>
<evidence type="ECO:0000256" key="1">
    <source>
        <dbReference type="ARBA" id="ARBA00004651"/>
    </source>
</evidence>
<keyword evidence="3 6" id="KW-1133">Transmembrane helix</keyword>
<reference evidence="9 10" key="1">
    <citation type="submission" date="2019-03" db="EMBL/GenBank/DDBJ databases">
        <title>Genomic Encyclopedia of Type Strains, Phase IV (KMG-IV): sequencing the most valuable type-strain genomes for metagenomic binning, comparative biology and taxonomic classification.</title>
        <authorList>
            <person name="Goeker M."/>
        </authorList>
    </citation>
    <scope>NUCLEOTIDE SEQUENCE [LARGE SCALE GENOMIC DNA]</scope>
    <source>
        <strain evidence="9 10">DSM 25903</strain>
    </source>
</reference>
<feature type="transmembrane region" description="Helical" evidence="6">
    <location>
        <begin position="18"/>
        <end position="35"/>
    </location>
</feature>
<dbReference type="PANTHER" id="PTHR43394:SF1">
    <property type="entry name" value="ATP-BINDING CASSETTE SUB-FAMILY B MEMBER 10, MITOCHONDRIAL"/>
    <property type="match status" value="1"/>
</dbReference>
<feature type="transmembrane region" description="Helical" evidence="6">
    <location>
        <begin position="279"/>
        <end position="301"/>
    </location>
</feature>
<evidence type="ECO:0000313" key="9">
    <source>
        <dbReference type="EMBL" id="TDR93979.1"/>
    </source>
</evidence>
<dbReference type="GO" id="GO:0016887">
    <property type="term" value="F:ATP hydrolysis activity"/>
    <property type="evidence" value="ECO:0007669"/>
    <property type="project" value="InterPro"/>
</dbReference>
<evidence type="ECO:0000259" key="7">
    <source>
        <dbReference type="PROSITE" id="PS50893"/>
    </source>
</evidence>
<dbReference type="OrthoDB" id="9760920at2"/>
<dbReference type="InterPro" id="IPR036640">
    <property type="entry name" value="ABC1_TM_sf"/>
</dbReference>
<evidence type="ECO:0000313" key="10">
    <source>
        <dbReference type="Proteomes" id="UP000295122"/>
    </source>
</evidence>
<keyword evidence="2 6" id="KW-0812">Transmembrane</keyword>
<dbReference type="InterPro" id="IPR011527">
    <property type="entry name" value="ABC1_TM_dom"/>
</dbReference>
<protein>
    <submittedName>
        <fullName evidence="9">Putative ABC transport system ATP-binding protein</fullName>
    </submittedName>
</protein>
<dbReference type="Gene3D" id="1.20.1560.10">
    <property type="entry name" value="ABC transporter type 1, transmembrane domain"/>
    <property type="match status" value="1"/>
</dbReference>
<feature type="domain" description="ABC transmembrane type-1" evidence="8">
    <location>
        <begin position="77"/>
        <end position="329"/>
    </location>
</feature>
<dbReference type="Proteomes" id="UP000295122">
    <property type="component" value="Unassembled WGS sequence"/>
</dbReference>
<dbReference type="InterPro" id="IPR003439">
    <property type="entry name" value="ABC_transporter-like_ATP-bd"/>
</dbReference>
<dbReference type="RefSeq" id="WP_133768929.1">
    <property type="nucleotide sequence ID" value="NZ_SNZR01000011.1"/>
</dbReference>
<sequence>MTKSLFRYIWRHSRRDQLIIFAVVLGSLPFFYMSLDLPRKIVNEAIQGRAFEDGRMTAPFLDFAIHWPSWLGGGETQIVEGVQVGRLELLFGLSFLFLFFVLVNGFIKYWINVQKGALGERMMRRLRFELFSYALRFTPEALRNVRSAEAATIIKDEVEPIGGFIGDAYIQPLMLGTQAATALTFILIQSLWLGLLAAAIVGAQFIIIPRLRRQLLVLGRQRQLASREFAGRVSEVIDGMEAVQVHDTAAWERAEIGGRLHHLFDIRFKIYKRKFIVKFLNNLLAQMTPFFFYAVGGYFALSGKLDIGQLVAVIAAYRELPPPLKELIDWDQQRLDVQVKYDQVVAYFAPERLRVVEDAADEDRGDAPLEGALAIKALATFDGHGSPLIRGGDVSLDLPSRVAILSDGTAAASNLARILARRDESYGGEVTIGDRHLSALGHGTVGRRIAYAGPEPILFPGTIRDNLIYGLRQRQIEDIEADEEEQRRIVEAKRTGNPLDSVAGSWIDLDRSGAKDHVALDAALLILLDRAGLGDDVYRFGLTGLIDPERQPGLAERVVEARHRLRERLEREGKSELVESFDQDAYNAHATVVENLLFGMPTSPALKGRAIVEHAGFRAVLDQEKLTDDLVRMGVAIAETMTDIFEGLPQGHPLFEQFAFVHADELDEFAAIVKRSHGKGRGGLTRDDRERLLALPLEYIEPRHRLGILDEAFRERLLQARKHMRAMLEERDDPGVEFYDPDRLTLAAPLQNNLIFGRVNASIADAREQLRAVGAEVVAEMDLSSEIERVGLDHAVGPAGRRLTAHQRAIVNLVRCLVKRPDLLVVDGALAPFGEKRVAELTDFLLESVGTHSLVMVLPNDRHLARFEKAIAFEDGHLVAIEPHPSAAPEPREAPSEDDGEERGGEDGLSEAKEGQPGASRRQAAE</sequence>
<evidence type="ECO:0000256" key="5">
    <source>
        <dbReference type="SAM" id="MobiDB-lite"/>
    </source>
</evidence>
<feature type="compositionally biased region" description="Basic and acidic residues" evidence="5">
    <location>
        <begin position="902"/>
        <end position="914"/>
    </location>
</feature>
<dbReference type="EMBL" id="SNZR01000011">
    <property type="protein sequence ID" value="TDR93979.1"/>
    <property type="molecule type" value="Genomic_DNA"/>
</dbReference>
<keyword evidence="10" id="KW-1185">Reference proteome</keyword>
<dbReference type="InterPro" id="IPR027417">
    <property type="entry name" value="P-loop_NTPase"/>
</dbReference>
<feature type="domain" description="ABC transporter" evidence="7">
    <location>
        <begin position="373"/>
        <end position="900"/>
    </location>
</feature>
<dbReference type="PROSITE" id="PS50929">
    <property type="entry name" value="ABC_TM1F"/>
    <property type="match status" value="1"/>
</dbReference>
<dbReference type="SUPFAM" id="SSF52540">
    <property type="entry name" value="P-loop containing nucleoside triphosphate hydrolases"/>
    <property type="match status" value="1"/>
</dbReference>
<organism evidence="9 10">
    <name type="scientific">Enterovirga rhinocerotis</name>
    <dbReference type="NCBI Taxonomy" id="1339210"/>
    <lineage>
        <taxon>Bacteria</taxon>
        <taxon>Pseudomonadati</taxon>
        <taxon>Pseudomonadota</taxon>
        <taxon>Alphaproteobacteria</taxon>
        <taxon>Hyphomicrobiales</taxon>
        <taxon>Methylobacteriaceae</taxon>
        <taxon>Enterovirga</taxon>
    </lineage>
</organism>
<comment type="caution">
    <text evidence="9">The sequence shown here is derived from an EMBL/GenBank/DDBJ whole genome shotgun (WGS) entry which is preliminary data.</text>
</comment>
<dbReference type="Gene3D" id="3.40.50.300">
    <property type="entry name" value="P-loop containing nucleotide triphosphate hydrolases"/>
    <property type="match status" value="2"/>
</dbReference>
<evidence type="ECO:0000256" key="2">
    <source>
        <dbReference type="ARBA" id="ARBA00022692"/>
    </source>
</evidence>
<evidence type="ECO:0000259" key="8">
    <source>
        <dbReference type="PROSITE" id="PS50929"/>
    </source>
</evidence>
<evidence type="ECO:0000256" key="6">
    <source>
        <dbReference type="SAM" id="Phobius"/>
    </source>
</evidence>
<dbReference type="GO" id="GO:0005886">
    <property type="term" value="C:plasma membrane"/>
    <property type="evidence" value="ECO:0007669"/>
    <property type="project" value="UniProtKB-SubCell"/>
</dbReference>
<gene>
    <name evidence="9" type="ORF">EV668_1248</name>
</gene>
<evidence type="ECO:0000256" key="4">
    <source>
        <dbReference type="ARBA" id="ARBA00023136"/>
    </source>
</evidence>
<dbReference type="PANTHER" id="PTHR43394">
    <property type="entry name" value="ATP-DEPENDENT PERMEASE MDL1, MITOCHONDRIAL"/>
    <property type="match status" value="1"/>
</dbReference>
<dbReference type="InterPro" id="IPR039421">
    <property type="entry name" value="Type_1_exporter"/>
</dbReference>
<comment type="subcellular location">
    <subcellularLocation>
        <location evidence="1">Cell membrane</location>
        <topology evidence="1">Multi-pass membrane protein</topology>
    </subcellularLocation>
</comment>
<dbReference type="GO" id="GO:0005524">
    <property type="term" value="F:ATP binding"/>
    <property type="evidence" value="ECO:0007669"/>
    <property type="project" value="UniProtKB-KW"/>
</dbReference>
<evidence type="ECO:0000256" key="3">
    <source>
        <dbReference type="ARBA" id="ARBA00022989"/>
    </source>
</evidence>
<keyword evidence="9" id="KW-0067">ATP-binding</keyword>
<accession>A0A4V3DYZ4</accession>
<feature type="transmembrane region" description="Helical" evidence="6">
    <location>
        <begin position="182"/>
        <end position="208"/>
    </location>
</feature>
<dbReference type="AlphaFoldDB" id="A0A4V3DYZ4"/>
<dbReference type="GO" id="GO:0015421">
    <property type="term" value="F:ABC-type oligopeptide transporter activity"/>
    <property type="evidence" value="ECO:0007669"/>
    <property type="project" value="TreeGrafter"/>
</dbReference>
<dbReference type="Pfam" id="PF00664">
    <property type="entry name" value="ABC_membrane"/>
    <property type="match status" value="1"/>
</dbReference>
<feature type="transmembrane region" description="Helical" evidence="6">
    <location>
        <begin position="89"/>
        <end position="111"/>
    </location>
</feature>
<dbReference type="SUPFAM" id="SSF90123">
    <property type="entry name" value="ABC transporter transmembrane region"/>
    <property type="match status" value="1"/>
</dbReference>
<proteinExistence type="predicted"/>
<keyword evidence="9" id="KW-0547">Nucleotide-binding</keyword>